<proteinExistence type="predicted"/>
<evidence type="ECO:0000313" key="1">
    <source>
        <dbReference type="EMBL" id="GFS79955.1"/>
    </source>
</evidence>
<feature type="non-terminal residue" evidence="1">
    <location>
        <position position="1"/>
    </location>
</feature>
<dbReference type="Proteomes" id="UP000887013">
    <property type="component" value="Unassembled WGS sequence"/>
</dbReference>
<comment type="caution">
    <text evidence="1">The sequence shown here is derived from an EMBL/GenBank/DDBJ whole genome shotgun (WGS) entry which is preliminary data.</text>
</comment>
<organism evidence="1 2">
    <name type="scientific">Nephila pilipes</name>
    <name type="common">Giant wood spider</name>
    <name type="synonym">Nephila maculata</name>
    <dbReference type="NCBI Taxonomy" id="299642"/>
    <lineage>
        <taxon>Eukaryota</taxon>
        <taxon>Metazoa</taxon>
        <taxon>Ecdysozoa</taxon>
        <taxon>Arthropoda</taxon>
        <taxon>Chelicerata</taxon>
        <taxon>Arachnida</taxon>
        <taxon>Araneae</taxon>
        <taxon>Araneomorphae</taxon>
        <taxon>Entelegynae</taxon>
        <taxon>Araneoidea</taxon>
        <taxon>Nephilidae</taxon>
        <taxon>Nephila</taxon>
    </lineage>
</organism>
<gene>
    <name evidence="1" type="ORF">NPIL_553691</name>
</gene>
<sequence>QTQELLPPPYDTDCFDYLEMWKENNGTGPLNHMAQTSTLHERYCLPKLKLASWIGEIIGRQYTDLLAYRNILLSESPPVDKNVTFISDDRTLTRDIVKDCSLECKDACYDPHYEVRYDKIDNMIHNHTRKTSYVPLGKQLTRQPLSINFAELLQSRKWTLLFSISRSGFGQLPHPFVA</sequence>
<reference evidence="1" key="1">
    <citation type="submission" date="2020-08" db="EMBL/GenBank/DDBJ databases">
        <title>Multicomponent nature underlies the extraordinary mechanical properties of spider dragline silk.</title>
        <authorList>
            <person name="Kono N."/>
            <person name="Nakamura H."/>
            <person name="Mori M."/>
            <person name="Yoshida Y."/>
            <person name="Ohtoshi R."/>
            <person name="Malay A.D."/>
            <person name="Moran D.A.P."/>
            <person name="Tomita M."/>
            <person name="Numata K."/>
            <person name="Arakawa K."/>
        </authorList>
    </citation>
    <scope>NUCLEOTIDE SEQUENCE</scope>
</reference>
<protein>
    <submittedName>
        <fullName evidence="1">Uncharacterized protein</fullName>
    </submittedName>
</protein>
<dbReference type="OrthoDB" id="6418666at2759"/>
<accession>A0A8X6T7Q4</accession>
<evidence type="ECO:0000313" key="2">
    <source>
        <dbReference type="Proteomes" id="UP000887013"/>
    </source>
</evidence>
<keyword evidence="2" id="KW-1185">Reference proteome</keyword>
<dbReference type="EMBL" id="BMAW01051353">
    <property type="protein sequence ID" value="GFS79955.1"/>
    <property type="molecule type" value="Genomic_DNA"/>
</dbReference>
<dbReference type="AlphaFoldDB" id="A0A8X6T7Q4"/>
<name>A0A8X6T7Q4_NEPPI</name>